<feature type="compositionally biased region" description="Polar residues" evidence="1">
    <location>
        <begin position="77"/>
        <end position="88"/>
    </location>
</feature>
<dbReference type="VEuPathDB" id="VectorBase:GAUT051054"/>
<dbReference type="AlphaFoldDB" id="A0A1A9VXS6"/>
<organism evidence="2 3">
    <name type="scientific">Glossina austeni</name>
    <name type="common">Savannah tsetse fly</name>
    <dbReference type="NCBI Taxonomy" id="7395"/>
    <lineage>
        <taxon>Eukaryota</taxon>
        <taxon>Metazoa</taxon>
        <taxon>Ecdysozoa</taxon>
        <taxon>Arthropoda</taxon>
        <taxon>Hexapoda</taxon>
        <taxon>Insecta</taxon>
        <taxon>Pterygota</taxon>
        <taxon>Neoptera</taxon>
        <taxon>Endopterygota</taxon>
        <taxon>Diptera</taxon>
        <taxon>Brachycera</taxon>
        <taxon>Muscomorpha</taxon>
        <taxon>Hippoboscoidea</taxon>
        <taxon>Glossinidae</taxon>
        <taxon>Glossina</taxon>
    </lineage>
</organism>
<proteinExistence type="predicted"/>
<dbReference type="Pfam" id="PF04124">
    <property type="entry name" value="Dor1"/>
    <property type="match status" value="1"/>
</dbReference>
<dbReference type="EnsemblMetazoa" id="GAUT051054-RA">
    <property type="protein sequence ID" value="GAUT051054-PA"/>
    <property type="gene ID" value="GAUT051054"/>
</dbReference>
<feature type="region of interest" description="Disordered" evidence="1">
    <location>
        <begin position="56"/>
        <end position="118"/>
    </location>
</feature>
<keyword evidence="3" id="KW-1185">Reference proteome</keyword>
<dbReference type="GO" id="GO:0017119">
    <property type="term" value="C:Golgi transport complex"/>
    <property type="evidence" value="ECO:0007669"/>
    <property type="project" value="InterPro"/>
</dbReference>
<feature type="compositionally biased region" description="Low complexity" evidence="1">
    <location>
        <begin position="56"/>
        <end position="65"/>
    </location>
</feature>
<reference evidence="2" key="1">
    <citation type="submission" date="2020-05" db="UniProtKB">
        <authorList>
            <consortium name="EnsemblMetazoa"/>
        </authorList>
    </citation>
    <scope>IDENTIFICATION</scope>
    <source>
        <strain evidence="2">TTRI</strain>
    </source>
</reference>
<dbReference type="InterPro" id="IPR007255">
    <property type="entry name" value="COG8"/>
</dbReference>
<evidence type="ECO:0000313" key="3">
    <source>
        <dbReference type="Proteomes" id="UP000078200"/>
    </source>
</evidence>
<protein>
    <submittedName>
        <fullName evidence="2">Uncharacterized protein</fullName>
    </submittedName>
</protein>
<evidence type="ECO:0000313" key="2">
    <source>
        <dbReference type="EnsemblMetazoa" id="GAUT051054-PA"/>
    </source>
</evidence>
<accession>A0A1A9VXS6</accession>
<sequence length="118" mass="13465">MQDDVRRIRVTRINLFNIITQYKATFPDEDKMATSTHIQIPLEAVIDAEIEINNNNNNAMNADTENANEDSKRENGNEINPETTSSKQVLLPINAPNDWPKISKTTSHRPCKLEEKCQ</sequence>
<evidence type="ECO:0000256" key="1">
    <source>
        <dbReference type="SAM" id="MobiDB-lite"/>
    </source>
</evidence>
<dbReference type="Proteomes" id="UP000078200">
    <property type="component" value="Unassembled WGS sequence"/>
</dbReference>
<name>A0A1A9VXS6_GLOAU</name>